<dbReference type="PANTHER" id="PTHR10457:SF35">
    <property type="entry name" value="L-ARABINOKINASE"/>
    <property type="match status" value="1"/>
</dbReference>
<sequence>MRTKAIRGYLKVFVRSYWNNSEVSSDGTHHVYRNSNEQLYQQRFKWVLPFHSPGLAPVEDDSGSFHINDHGKAIYSQRYKRTFGFYEDKASVQNEQYWYHISPTGDTCYKNIWQWCGNYQSERCTVRDFNHLYFHIDQNGKIVSGPHSYAGDFREVNIQNFPNVLCICFCVLKAAAVIQDSTDGLFYAIDKSGRRLHDGKGYFDLDIYHKNYARARDQDGWYFIDRSGADAGNGCRYSQIENFYNGQALVQLFDGRRCVINEQHQIVEQLKESQTENISQLEKLSQAYWSPFALKIGLELKLPEQIEKKDVNETEMLEHVSRVWKDLGLIKQMKNGLSLTEKGRLLLPNNITRDRVLYWLQDRYLIKWLPTSSLTSKYYSSTCPDVFAEIANDPELMNLSQRVLSSYAEQDWKGIETILPLHSNQKIVDLGGGLGTLLKQIIHSNFKLSADQHFICFDRPEVIAKAIEQNQSQPSNIEFVSGDLFFSHLPIGDLNILSRILHDWPDDKVQQLLTRIHEQSLDSSRCTLCVIEREVDNIRSHSLLSLHMYLLQRAHERTRSEWNKLFESSGWYVQQRIPFSGHTVMLLEKEKATSTISMTEVPIEKNNLKKNQSKLQVRKAVIPIAGLATRMMPQSFVQPKVLLPIVQKNDTWHVRPALQLLLAEILSSDTGIEQVALITSPGQLHILYSYLKSIDYLSTNQIRVIIQLEPLGFGHAILQAEEFIDGEPFLVVLGDHLFRSNDNNNDRSCVKQMINCFHYSSVIDPLSSCLTSVGICSETEISETGLLQGHTRNTDDRLFKITDMAEKPSIDIARQKFVPSRSLKLGENEYLCQFGIDILSSSIFTILRSLTGSRQELGLRDAMQHIQHKGQLFGYRVNGTRYDLGNPQRYWETLKAFADPSLPKKFNGTFSASMSEPQTDVDFVWHLLNRIRLPSSHKHSVQSIFLSGCPVFVSSAPARLDVMGGIADYSGSLVLQYPLAQRTFAFVQSNFEQPLIKIISVHLNDLKKSSNNNEISPMIWEKTLSSDILFESSSRLSTYETIQHRLLQWQNDRSTKFEEGEPVNWIYYLVGILHSLMGHKQLNGSIPRGFSIVIVSEVPCNKGLASCLDVQLSGSDLALLCQRVENHVVRSGCGFMDQMTSVYAQQNQFLSLLCQLPNPPHTNVSLPSGLRLFALDSGVKRSTSSDAYRRVRTAAFMGHKILSKSDEVDQPFNYLCNIPLSQFNAHFRSRLPLQISAEDFSEQYGEHSDPITKLYMDEIYPLLNATKHPIEEHFRVTTFQNILKSSNMSSPLLFKENMEILGELMLQSHFSYSACDLGSDETDLLVELAKQKQGLLFGAKITGGGGGGTVAILASDSDAASRAVQEVVDTYKKKTNRLCTIFSGSSDGLTRYKPIKC</sequence>
<keyword evidence="1" id="KW-0489">Methyltransferase</keyword>
<dbReference type="EMBL" id="CAJOBC010003084">
    <property type="protein sequence ID" value="CAF3766183.1"/>
    <property type="molecule type" value="Genomic_DNA"/>
</dbReference>
<keyword evidence="4" id="KW-0547">Nucleotide-binding</keyword>
<evidence type="ECO:0000259" key="7">
    <source>
        <dbReference type="Pfam" id="PF00891"/>
    </source>
</evidence>
<dbReference type="GO" id="GO:0004335">
    <property type="term" value="F:galactokinase activity"/>
    <property type="evidence" value="ECO:0007669"/>
    <property type="project" value="TreeGrafter"/>
</dbReference>
<dbReference type="PRINTS" id="PR00959">
    <property type="entry name" value="MEVGALKINASE"/>
</dbReference>
<dbReference type="GO" id="GO:0006012">
    <property type="term" value="P:galactose metabolic process"/>
    <property type="evidence" value="ECO:0007669"/>
    <property type="project" value="TreeGrafter"/>
</dbReference>
<evidence type="ECO:0008006" key="12">
    <source>
        <dbReference type="Google" id="ProtNLM"/>
    </source>
</evidence>
<evidence type="ECO:0000259" key="6">
    <source>
        <dbReference type="Pfam" id="PF00483"/>
    </source>
</evidence>
<feature type="domain" description="Nucleotidyl transferase" evidence="6">
    <location>
        <begin position="619"/>
        <end position="896"/>
    </location>
</feature>
<dbReference type="PANTHER" id="PTHR10457">
    <property type="entry name" value="MEVALONATE KINASE/GALACTOKINASE"/>
    <property type="match status" value="1"/>
</dbReference>
<dbReference type="OrthoDB" id="10267058at2759"/>
<dbReference type="GO" id="GO:0005524">
    <property type="term" value="F:ATP binding"/>
    <property type="evidence" value="ECO:0007669"/>
    <property type="project" value="UniProtKB-KW"/>
</dbReference>
<keyword evidence="2" id="KW-0808">Transferase</keyword>
<dbReference type="SUPFAM" id="SSF54211">
    <property type="entry name" value="Ribosomal protein S5 domain 2-like"/>
    <property type="match status" value="1"/>
</dbReference>
<evidence type="ECO:0000313" key="9">
    <source>
        <dbReference type="EMBL" id="CAF0994465.1"/>
    </source>
</evidence>
<dbReference type="InterPro" id="IPR013750">
    <property type="entry name" value="GHMP_kinase_C_dom"/>
</dbReference>
<gene>
    <name evidence="9" type="ORF">GPM918_LOCUS13425</name>
    <name evidence="10" type="ORF">SRO942_LOCUS13425</name>
</gene>
<dbReference type="SUPFAM" id="SSF53335">
    <property type="entry name" value="S-adenosyl-L-methionine-dependent methyltransferases"/>
    <property type="match status" value="1"/>
</dbReference>
<keyword evidence="3" id="KW-0949">S-adenosyl-L-methionine</keyword>
<reference evidence="9" key="1">
    <citation type="submission" date="2021-02" db="EMBL/GenBank/DDBJ databases">
        <authorList>
            <person name="Nowell W R."/>
        </authorList>
    </citation>
    <scope>NUCLEOTIDE SEQUENCE</scope>
</reference>
<keyword evidence="5" id="KW-0067">ATP-binding</keyword>
<name>A0A814GD92_9BILA</name>
<evidence type="ECO:0000256" key="4">
    <source>
        <dbReference type="ARBA" id="ARBA00022741"/>
    </source>
</evidence>
<evidence type="ECO:0000313" key="10">
    <source>
        <dbReference type="EMBL" id="CAF3766183.1"/>
    </source>
</evidence>
<feature type="domain" description="O-methyltransferase C-terminal" evidence="7">
    <location>
        <begin position="386"/>
        <end position="571"/>
    </location>
</feature>
<keyword evidence="11" id="KW-1185">Reference proteome</keyword>
<dbReference type="SUPFAM" id="SSF53448">
    <property type="entry name" value="Nucleotide-diphospho-sugar transferases"/>
    <property type="match status" value="1"/>
</dbReference>
<dbReference type="InterPro" id="IPR029063">
    <property type="entry name" value="SAM-dependent_MTases_sf"/>
</dbReference>
<evidence type="ECO:0000313" key="11">
    <source>
        <dbReference type="Proteomes" id="UP000663829"/>
    </source>
</evidence>
<evidence type="ECO:0000256" key="2">
    <source>
        <dbReference type="ARBA" id="ARBA00022679"/>
    </source>
</evidence>
<dbReference type="InterPro" id="IPR036554">
    <property type="entry name" value="GHMP_kinase_C_sf"/>
</dbReference>
<feature type="domain" description="GHMP kinase C-terminal" evidence="8">
    <location>
        <begin position="1292"/>
        <end position="1372"/>
    </location>
</feature>
<evidence type="ECO:0000256" key="1">
    <source>
        <dbReference type="ARBA" id="ARBA00022603"/>
    </source>
</evidence>
<dbReference type="InterPro" id="IPR014721">
    <property type="entry name" value="Ribsml_uS5_D2-typ_fold_subgr"/>
</dbReference>
<dbReference type="GO" id="GO:0008171">
    <property type="term" value="F:O-methyltransferase activity"/>
    <property type="evidence" value="ECO:0007669"/>
    <property type="project" value="InterPro"/>
</dbReference>
<comment type="caution">
    <text evidence="9">The sequence shown here is derived from an EMBL/GenBank/DDBJ whole genome shotgun (WGS) entry which is preliminary data.</text>
</comment>
<dbReference type="Gene3D" id="3.90.550.10">
    <property type="entry name" value="Spore Coat Polysaccharide Biosynthesis Protein SpsA, Chain A"/>
    <property type="match status" value="1"/>
</dbReference>
<evidence type="ECO:0000256" key="3">
    <source>
        <dbReference type="ARBA" id="ARBA00022691"/>
    </source>
</evidence>
<dbReference type="Pfam" id="PF00483">
    <property type="entry name" value="NTP_transferase"/>
    <property type="match status" value="1"/>
</dbReference>
<accession>A0A814GD92</accession>
<dbReference type="Pfam" id="PF08544">
    <property type="entry name" value="GHMP_kinases_C"/>
    <property type="match status" value="1"/>
</dbReference>
<protein>
    <recommendedName>
        <fullName evidence="12">UTP--glucose-1-phosphate uridylyltransferase</fullName>
    </recommendedName>
</protein>
<dbReference type="GO" id="GO:0032259">
    <property type="term" value="P:methylation"/>
    <property type="evidence" value="ECO:0007669"/>
    <property type="project" value="UniProtKB-KW"/>
</dbReference>
<evidence type="ECO:0000259" key="8">
    <source>
        <dbReference type="Pfam" id="PF08544"/>
    </source>
</evidence>
<dbReference type="GO" id="GO:0005829">
    <property type="term" value="C:cytosol"/>
    <property type="evidence" value="ECO:0007669"/>
    <property type="project" value="TreeGrafter"/>
</dbReference>
<dbReference type="Gene3D" id="3.30.70.890">
    <property type="entry name" value="GHMP kinase, C-terminal domain"/>
    <property type="match status" value="1"/>
</dbReference>
<dbReference type="Proteomes" id="UP000663829">
    <property type="component" value="Unassembled WGS sequence"/>
</dbReference>
<dbReference type="Proteomes" id="UP000681722">
    <property type="component" value="Unassembled WGS sequence"/>
</dbReference>
<dbReference type="InterPro" id="IPR016461">
    <property type="entry name" value="COMT-like"/>
</dbReference>
<organism evidence="9 11">
    <name type="scientific">Didymodactylos carnosus</name>
    <dbReference type="NCBI Taxonomy" id="1234261"/>
    <lineage>
        <taxon>Eukaryota</taxon>
        <taxon>Metazoa</taxon>
        <taxon>Spiralia</taxon>
        <taxon>Gnathifera</taxon>
        <taxon>Rotifera</taxon>
        <taxon>Eurotatoria</taxon>
        <taxon>Bdelloidea</taxon>
        <taxon>Philodinida</taxon>
        <taxon>Philodinidae</taxon>
        <taxon>Didymodactylos</taxon>
    </lineage>
</organism>
<dbReference type="EMBL" id="CAJNOQ010003084">
    <property type="protein sequence ID" value="CAF0994465.1"/>
    <property type="molecule type" value="Genomic_DNA"/>
</dbReference>
<dbReference type="InterPro" id="IPR029044">
    <property type="entry name" value="Nucleotide-diphossugar_trans"/>
</dbReference>
<dbReference type="SUPFAM" id="SSF55060">
    <property type="entry name" value="GHMP Kinase, C-terminal domain"/>
    <property type="match status" value="1"/>
</dbReference>
<dbReference type="Gene3D" id="3.40.50.150">
    <property type="entry name" value="Vaccinia Virus protein VP39"/>
    <property type="match status" value="1"/>
</dbReference>
<dbReference type="Gene3D" id="3.30.230.10">
    <property type="match status" value="1"/>
</dbReference>
<evidence type="ECO:0000256" key="5">
    <source>
        <dbReference type="ARBA" id="ARBA00022840"/>
    </source>
</evidence>
<dbReference type="InterPro" id="IPR005835">
    <property type="entry name" value="NTP_transferase_dom"/>
</dbReference>
<dbReference type="PROSITE" id="PS51683">
    <property type="entry name" value="SAM_OMT_II"/>
    <property type="match status" value="1"/>
</dbReference>
<dbReference type="Pfam" id="PF00891">
    <property type="entry name" value="Methyltransf_2"/>
    <property type="match status" value="1"/>
</dbReference>
<dbReference type="InterPro" id="IPR001077">
    <property type="entry name" value="COMT_C"/>
</dbReference>
<dbReference type="InterPro" id="IPR020568">
    <property type="entry name" value="Ribosomal_Su5_D2-typ_SF"/>
</dbReference>
<proteinExistence type="predicted"/>